<reference evidence="2 3" key="1">
    <citation type="submission" date="2018-04" db="EMBL/GenBank/DDBJ databases">
        <authorList>
            <person name="Zhang X."/>
            <person name="Yuan J."/>
            <person name="Li F."/>
            <person name="Xiang J."/>
        </authorList>
    </citation>
    <scope>NUCLEOTIDE SEQUENCE [LARGE SCALE GENOMIC DNA]</scope>
    <source>
        <tissue evidence="2">Muscle</tissue>
    </source>
</reference>
<sequence>MCPCKGNHAAVSDGRRGRGPVIGPPNRSLPRGAVGRRPGAEGGPPFGHQLPRYRANHVRCAVPNRLHTTDISAGVLYRLEQAPLFLRLSNPHHDRPAGGGPPSARQAPAPAGRMEGPVSGRVGCGPAPPTIGRGGWVRGRGWRSGLPGGAGSAGRRSRAPPLACCVAAAGAAARLPLGPFPRAAAWPERAGGAAACPARPFSHVFLGWPGDGLGFSLPLRPPAPSRAEGGGPWPGLPASSSLEQGLALASPHQPLAPSRAEGGGVGFGRGPAAPSTGRCPGRTGKGGPWARSCVAEGLRRQRQGDCLGCGRRGATPASSPLLLLLAAVGAGPPARAGGAGPAHSPVWRLGLPFPFPLRPPAPSRAGGGGGGGRGLCRREEAPASPAPVPESGAGFGGPGCRGRRRGCLPWPPGPSGPCPRSCGLRARADNYRGDHLRRLRAASSPSGPVGGLARAVRGHPAGWASPPGRAAWALLPPAPSRAEGGGGGWGPVAPRPPPARE</sequence>
<proteinExistence type="predicted"/>
<feature type="region of interest" description="Disordered" evidence="1">
    <location>
        <begin position="220"/>
        <end position="240"/>
    </location>
</feature>
<feature type="region of interest" description="Disordered" evidence="1">
    <location>
        <begin position="474"/>
        <end position="501"/>
    </location>
</feature>
<feature type="region of interest" description="Disordered" evidence="1">
    <location>
        <begin position="358"/>
        <end position="397"/>
    </location>
</feature>
<organism evidence="2 3">
    <name type="scientific">Penaeus vannamei</name>
    <name type="common">Whiteleg shrimp</name>
    <name type="synonym">Litopenaeus vannamei</name>
    <dbReference type="NCBI Taxonomy" id="6689"/>
    <lineage>
        <taxon>Eukaryota</taxon>
        <taxon>Metazoa</taxon>
        <taxon>Ecdysozoa</taxon>
        <taxon>Arthropoda</taxon>
        <taxon>Crustacea</taxon>
        <taxon>Multicrustacea</taxon>
        <taxon>Malacostraca</taxon>
        <taxon>Eumalacostraca</taxon>
        <taxon>Eucarida</taxon>
        <taxon>Decapoda</taxon>
        <taxon>Dendrobranchiata</taxon>
        <taxon>Penaeoidea</taxon>
        <taxon>Penaeidae</taxon>
        <taxon>Penaeus</taxon>
    </lineage>
</organism>
<gene>
    <name evidence="2" type="ORF">C7M84_018112</name>
</gene>
<feature type="region of interest" description="Disordered" evidence="1">
    <location>
        <begin position="89"/>
        <end position="155"/>
    </location>
</feature>
<keyword evidence="3" id="KW-1185">Reference proteome</keyword>
<comment type="caution">
    <text evidence="2">The sequence shown here is derived from an EMBL/GenBank/DDBJ whole genome shotgun (WGS) entry which is preliminary data.</text>
</comment>
<evidence type="ECO:0000313" key="2">
    <source>
        <dbReference type="EMBL" id="ROT63978.1"/>
    </source>
</evidence>
<dbReference type="AlphaFoldDB" id="A0A3R7NQD8"/>
<evidence type="ECO:0000256" key="1">
    <source>
        <dbReference type="SAM" id="MobiDB-lite"/>
    </source>
</evidence>
<dbReference type="EMBL" id="QCYY01003348">
    <property type="protein sequence ID" value="ROT63978.1"/>
    <property type="molecule type" value="Genomic_DNA"/>
</dbReference>
<evidence type="ECO:0000313" key="3">
    <source>
        <dbReference type="Proteomes" id="UP000283509"/>
    </source>
</evidence>
<reference evidence="2 3" key="2">
    <citation type="submission" date="2019-01" db="EMBL/GenBank/DDBJ databases">
        <title>The decoding of complex shrimp genome reveals the adaptation for benthos swimmer, frequently molting mechanism and breeding impact on genome.</title>
        <authorList>
            <person name="Sun Y."/>
            <person name="Gao Y."/>
            <person name="Yu Y."/>
        </authorList>
    </citation>
    <scope>NUCLEOTIDE SEQUENCE [LARGE SCALE GENOMIC DNA]</scope>
    <source>
        <tissue evidence="2">Muscle</tissue>
    </source>
</reference>
<name>A0A3R7NQD8_PENVA</name>
<accession>A0A3R7NQD8</accession>
<feature type="region of interest" description="Disordered" evidence="1">
    <location>
        <begin position="1"/>
        <end position="50"/>
    </location>
</feature>
<dbReference type="Proteomes" id="UP000283509">
    <property type="component" value="Unassembled WGS sequence"/>
</dbReference>
<feature type="compositionally biased region" description="Gly residues" evidence="1">
    <location>
        <begin position="365"/>
        <end position="374"/>
    </location>
</feature>
<protein>
    <submittedName>
        <fullName evidence="2">Uncharacterized protein</fullName>
    </submittedName>
</protein>